<dbReference type="InterPro" id="IPR043148">
    <property type="entry name" value="TagF_C"/>
</dbReference>
<accession>A0ABY3MG89</accession>
<dbReference type="InterPro" id="IPR007554">
    <property type="entry name" value="Glycerophosphate_synth"/>
</dbReference>
<dbReference type="Pfam" id="PF04464">
    <property type="entry name" value="Glyphos_transf"/>
    <property type="match status" value="1"/>
</dbReference>
<keyword evidence="2" id="KW-1185">Reference proteome</keyword>
<reference evidence="1 2" key="1">
    <citation type="submission" date="2017-08" db="EMBL/GenBank/DDBJ databases">
        <title>Aeromonas veronii bv sobria strain NS22 whole genome sequencing.</title>
        <authorList>
            <person name="Katharios P."/>
            <person name="Ha V.Q."/>
            <person name="Smyrli M."/>
        </authorList>
    </citation>
    <scope>NUCLEOTIDE SEQUENCE [LARGE SCALE GENOMIC DNA]</scope>
    <source>
        <strain evidence="1 2">NS22</strain>
    </source>
</reference>
<organism evidence="1 2">
    <name type="scientific">Aeromonas veronii</name>
    <dbReference type="NCBI Taxonomy" id="654"/>
    <lineage>
        <taxon>Bacteria</taxon>
        <taxon>Pseudomonadati</taxon>
        <taxon>Pseudomonadota</taxon>
        <taxon>Gammaproteobacteria</taxon>
        <taxon>Aeromonadales</taxon>
        <taxon>Aeromonadaceae</taxon>
        <taxon>Aeromonas</taxon>
    </lineage>
</organism>
<dbReference type="Proteomes" id="UP000323129">
    <property type="component" value="Unassembled WGS sequence"/>
</dbReference>
<dbReference type="SUPFAM" id="SSF53756">
    <property type="entry name" value="UDP-Glycosyltransferase/glycogen phosphorylase"/>
    <property type="match status" value="1"/>
</dbReference>
<sequence length="411" mass="46299">MKKMKKIFFIAYGGGHIKMLLPIIKRLKSLDIYDIIVFGLTTAGSVLDDEGIPYVSFKDFVHFEGYESWSEHGHTLVGPYQESKLVSYDESIAYHGINFLDMIYLYGIDEAKKKYSDMGRQSFIPTRFFKILFSYLKPDLVVSTNSPRSERAAIEAAGVMGIDSLCLVDMFALQEVKWIGKPNYASKICVLNDSVKAMFIKNGRNGHDIIVTGNPAFDGLFSNDLINKRAELRAALGVEDYQCLILYASQPEPRKHPFNELEGNPLLPRDIEFQLRQIVKDHKNTHLVVRYHPSENVDFIKEEHVYLSEKSESLHELLYAVDVVVVTASTVGLEASLIGKHVISVDCSIFRNDAPFSSMGISSGIASVNELREYFNKYLYSFTDISDLCASRQLVSATDNVLSVLQKLLGD</sequence>
<evidence type="ECO:0008006" key="3">
    <source>
        <dbReference type="Google" id="ProtNLM"/>
    </source>
</evidence>
<name>A0ABY3MG89_AERVE</name>
<evidence type="ECO:0000313" key="2">
    <source>
        <dbReference type="Proteomes" id="UP000323129"/>
    </source>
</evidence>
<protein>
    <recommendedName>
        <fullName evidence="3">UDP-N-acetylglucosamine 2-epimerase domain-containing protein</fullName>
    </recommendedName>
</protein>
<dbReference type="Gene3D" id="3.40.50.12580">
    <property type="match status" value="1"/>
</dbReference>
<dbReference type="EMBL" id="NQMC01000097">
    <property type="protein sequence ID" value="TYD40444.1"/>
    <property type="molecule type" value="Genomic_DNA"/>
</dbReference>
<dbReference type="RefSeq" id="WP_115520840.1">
    <property type="nucleotide sequence ID" value="NZ_JBLUPC010000070.1"/>
</dbReference>
<comment type="caution">
    <text evidence="1">The sequence shown here is derived from an EMBL/GenBank/DDBJ whole genome shotgun (WGS) entry which is preliminary data.</text>
</comment>
<proteinExistence type="predicted"/>
<evidence type="ECO:0000313" key="1">
    <source>
        <dbReference type="EMBL" id="TYD40444.1"/>
    </source>
</evidence>
<gene>
    <name evidence="1" type="ORF">CJF24_20640</name>
</gene>